<dbReference type="AlphaFoldDB" id="A0A139AI78"/>
<reference evidence="2 3" key="1">
    <citation type="journal article" date="2015" name="Genome Biol. Evol.">
        <title>Phylogenomic analyses indicate that early fungi evolved digesting cell walls of algal ancestors of land plants.</title>
        <authorList>
            <person name="Chang Y."/>
            <person name="Wang S."/>
            <person name="Sekimoto S."/>
            <person name="Aerts A.L."/>
            <person name="Choi C."/>
            <person name="Clum A."/>
            <person name="LaButti K.M."/>
            <person name="Lindquist E.A."/>
            <person name="Yee Ngan C."/>
            <person name="Ohm R.A."/>
            <person name="Salamov A.A."/>
            <person name="Grigoriev I.V."/>
            <person name="Spatafora J.W."/>
            <person name="Berbee M.L."/>
        </authorList>
    </citation>
    <scope>NUCLEOTIDE SEQUENCE [LARGE SCALE GENOMIC DNA]</scope>
    <source>
        <strain evidence="2 3">JEL478</strain>
    </source>
</reference>
<gene>
    <name evidence="2" type="ORF">M427DRAFT_291208</name>
</gene>
<feature type="compositionally biased region" description="Polar residues" evidence="1">
    <location>
        <begin position="165"/>
        <end position="176"/>
    </location>
</feature>
<protein>
    <submittedName>
        <fullName evidence="2">Uncharacterized protein</fullName>
    </submittedName>
</protein>
<accession>A0A139AI78</accession>
<proteinExistence type="predicted"/>
<name>A0A139AI78_GONPJ</name>
<dbReference type="Proteomes" id="UP000070544">
    <property type="component" value="Unassembled WGS sequence"/>
</dbReference>
<evidence type="ECO:0000313" key="3">
    <source>
        <dbReference type="Proteomes" id="UP000070544"/>
    </source>
</evidence>
<feature type="region of interest" description="Disordered" evidence="1">
    <location>
        <begin position="111"/>
        <end position="176"/>
    </location>
</feature>
<evidence type="ECO:0000313" key="2">
    <source>
        <dbReference type="EMBL" id="KXS16487.1"/>
    </source>
</evidence>
<feature type="compositionally biased region" description="Basic and acidic residues" evidence="1">
    <location>
        <begin position="136"/>
        <end position="149"/>
    </location>
</feature>
<evidence type="ECO:0000256" key="1">
    <source>
        <dbReference type="SAM" id="MobiDB-lite"/>
    </source>
</evidence>
<feature type="region of interest" description="Disordered" evidence="1">
    <location>
        <begin position="54"/>
        <end position="79"/>
    </location>
</feature>
<sequence length="176" mass="19789">MCVSQEYFCHCSVTVTAHPFQRSVRESKQRSPLHTQLCCYRSCSPLQLPRFLPRSTNDADSLDRPLPPPAHRNGRLPGRSCHLQHSRAHLHIRRGPRATRPHGLAIGHARRRAAPFHVDKSLPKLDDVPRATGDVRWPRGDGRRAREAAQNRTGPRGPAGRERWAQTSNPASLCSL</sequence>
<organism evidence="2 3">
    <name type="scientific">Gonapodya prolifera (strain JEL478)</name>
    <name type="common">Monoblepharis prolifera</name>
    <dbReference type="NCBI Taxonomy" id="1344416"/>
    <lineage>
        <taxon>Eukaryota</taxon>
        <taxon>Fungi</taxon>
        <taxon>Fungi incertae sedis</taxon>
        <taxon>Chytridiomycota</taxon>
        <taxon>Chytridiomycota incertae sedis</taxon>
        <taxon>Monoblepharidomycetes</taxon>
        <taxon>Monoblepharidales</taxon>
        <taxon>Gonapodyaceae</taxon>
        <taxon>Gonapodya</taxon>
    </lineage>
</organism>
<feature type="compositionally biased region" description="Basic and acidic residues" evidence="1">
    <location>
        <begin position="117"/>
        <end position="129"/>
    </location>
</feature>
<dbReference type="EMBL" id="KQ965752">
    <property type="protein sequence ID" value="KXS16487.1"/>
    <property type="molecule type" value="Genomic_DNA"/>
</dbReference>
<keyword evidence="3" id="KW-1185">Reference proteome</keyword>